<gene>
    <name evidence="2" type="ORF">EHS24_009709</name>
</gene>
<proteinExistence type="predicted"/>
<dbReference type="PANTHER" id="PTHR43194">
    <property type="entry name" value="HYDROLASE ALPHA/BETA FOLD FAMILY"/>
    <property type="match status" value="1"/>
</dbReference>
<dbReference type="InterPro" id="IPR029058">
    <property type="entry name" value="AB_hydrolase_fold"/>
</dbReference>
<dbReference type="SUPFAM" id="SSF53474">
    <property type="entry name" value="alpha/beta-Hydrolases"/>
    <property type="match status" value="1"/>
</dbReference>
<dbReference type="Pfam" id="PF12697">
    <property type="entry name" value="Abhydrolase_6"/>
    <property type="match status" value="1"/>
</dbReference>
<dbReference type="GeneID" id="39594252"/>
<dbReference type="Gene3D" id="3.40.50.1820">
    <property type="entry name" value="alpha/beta hydrolase"/>
    <property type="match status" value="1"/>
</dbReference>
<evidence type="ECO:0000313" key="2">
    <source>
        <dbReference type="EMBL" id="RSH80037.1"/>
    </source>
</evidence>
<dbReference type="PANTHER" id="PTHR43194:SF2">
    <property type="entry name" value="PEROXISOMAL MEMBRANE PROTEIN LPX1"/>
    <property type="match status" value="1"/>
</dbReference>
<dbReference type="Proteomes" id="UP000279236">
    <property type="component" value="Unassembled WGS sequence"/>
</dbReference>
<keyword evidence="3" id="KW-1185">Reference proteome</keyword>
<comment type="caution">
    <text evidence="2">The sequence shown here is derived from an EMBL/GenBank/DDBJ whole genome shotgun (WGS) entry which is preliminary data.</text>
</comment>
<accession>A0A427XMU4</accession>
<name>A0A427XMU4_9TREE</name>
<organism evidence="2 3">
    <name type="scientific">Apiotrichum porosum</name>
    <dbReference type="NCBI Taxonomy" id="105984"/>
    <lineage>
        <taxon>Eukaryota</taxon>
        <taxon>Fungi</taxon>
        <taxon>Dikarya</taxon>
        <taxon>Basidiomycota</taxon>
        <taxon>Agaricomycotina</taxon>
        <taxon>Tremellomycetes</taxon>
        <taxon>Trichosporonales</taxon>
        <taxon>Trichosporonaceae</taxon>
        <taxon>Apiotrichum</taxon>
    </lineage>
</organism>
<evidence type="ECO:0000259" key="1">
    <source>
        <dbReference type="Pfam" id="PF12697"/>
    </source>
</evidence>
<dbReference type="STRING" id="105984.A0A427XMU4"/>
<sequence>MAHKRYDAKEWSLEEARVAQPCKQWISVERWRRETPLGGYTLVCNHASGLQKEHWHTVMRDIITKPSAARGLSFGTGQPLKHNVDAQIDDIWMVDDLHHGVSVDLNAGRLGDVQSWEDTGRDILNFVEHVLPTVAATSPWELEWTASGKGPKVIGVGHSFGGSAMVHAAHARPDLFEALFLVDPMVHPLFVPRYSYYARPVEGYLLSQVALKRRDIWPSSAAACQKLRGSAFFKPWDDEQFDVYMVRGIVPVDSANPDGPVTLATPSWCEAAVFTEPDACARGWDKLPNLDIPIGWLMAGDSVSTRGDEITQEMCWRSPRSRNERIMDSAHLITQENPKALADCLRRFLGSLPIRNKRKALMDKTKAQHHIRHVVEQVRLLHLHKAKTRRYDNTQPPTNDVGAIHHLGFPHIIDAILASADNEVWMWMSFRATSKFYRDRLTPCLVNHLEITAAPKPGRIEVRSHGGRLCSVTTRPTIFPKLYTMPTLFRDTAVLDIHADKVTSRDLRNLAAAWDKTPTILNAVRVLDFPDEGWPSMSPIPAATYVFFMPTILACPADLQPPATLASLIVTPYETRKVVLNVCGQHNLPWAYLHSFIDFFPGLDDLVVNFTEDAGFGSERCTFNCHNIGFIFVGALIARLMNDPKHRDFINVTLVNAKALQRRPNDHLNAKELVTTAVESTMDVVGWDQTVKDNVTKRINYLTSDEYRALVGPRQYAIETQN</sequence>
<dbReference type="InterPro" id="IPR000073">
    <property type="entry name" value="AB_hydrolase_1"/>
</dbReference>
<dbReference type="InterPro" id="IPR050228">
    <property type="entry name" value="Carboxylesterase_BioH"/>
</dbReference>
<evidence type="ECO:0000313" key="3">
    <source>
        <dbReference type="Proteomes" id="UP000279236"/>
    </source>
</evidence>
<dbReference type="RefSeq" id="XP_028475146.1">
    <property type="nucleotide sequence ID" value="XM_028624978.1"/>
</dbReference>
<dbReference type="AlphaFoldDB" id="A0A427XMU4"/>
<protein>
    <recommendedName>
        <fullName evidence="1">AB hydrolase-1 domain-containing protein</fullName>
    </recommendedName>
</protein>
<reference evidence="2 3" key="1">
    <citation type="submission" date="2018-11" db="EMBL/GenBank/DDBJ databases">
        <title>Genome sequence of Apiotrichum porosum DSM 27194.</title>
        <authorList>
            <person name="Aliyu H."/>
            <person name="Gorte O."/>
            <person name="Ochsenreither K."/>
        </authorList>
    </citation>
    <scope>NUCLEOTIDE SEQUENCE [LARGE SCALE GENOMIC DNA]</scope>
    <source>
        <strain evidence="2 3">DSM 27194</strain>
    </source>
</reference>
<dbReference type="OrthoDB" id="94039at2759"/>
<dbReference type="EMBL" id="RSCE01000009">
    <property type="protein sequence ID" value="RSH80037.1"/>
    <property type="molecule type" value="Genomic_DNA"/>
</dbReference>
<feature type="domain" description="AB hydrolase-1" evidence="1">
    <location>
        <begin position="92"/>
        <end position="343"/>
    </location>
</feature>